<dbReference type="Pfam" id="PF02782">
    <property type="entry name" value="FGGY_C"/>
    <property type="match status" value="1"/>
</dbReference>
<evidence type="ECO:0000256" key="2">
    <source>
        <dbReference type="ARBA" id="ARBA00022679"/>
    </source>
</evidence>
<name>A0ABQ6CR58_9HYPH</name>
<proteinExistence type="inferred from homology"/>
<evidence type="ECO:0000259" key="9">
    <source>
        <dbReference type="Pfam" id="PF02782"/>
    </source>
</evidence>
<keyword evidence="2 7" id="KW-0808">Transferase</keyword>
<reference evidence="11" key="1">
    <citation type="journal article" date="2019" name="Int. J. Syst. Evol. Microbiol.">
        <title>The Global Catalogue of Microorganisms (GCM) 10K type strain sequencing project: providing services to taxonomists for standard genome sequencing and annotation.</title>
        <authorList>
            <consortium name="The Broad Institute Genomics Platform"/>
            <consortium name="The Broad Institute Genome Sequencing Center for Infectious Disease"/>
            <person name="Wu L."/>
            <person name="Ma J."/>
        </authorList>
    </citation>
    <scope>NUCLEOTIDE SEQUENCE [LARGE SCALE GENOMIC DNA]</scope>
    <source>
        <strain evidence="11">NBRC 101365</strain>
    </source>
</reference>
<dbReference type="InterPro" id="IPR018485">
    <property type="entry name" value="FGGY_C"/>
</dbReference>
<protein>
    <recommendedName>
        <fullName evidence="6">ATP:glycerol 3-phosphotransferase</fullName>
    </recommendedName>
</protein>
<evidence type="ECO:0000313" key="10">
    <source>
        <dbReference type="EMBL" id="GLS20742.1"/>
    </source>
</evidence>
<evidence type="ECO:0000313" key="11">
    <source>
        <dbReference type="Proteomes" id="UP001156882"/>
    </source>
</evidence>
<dbReference type="InterPro" id="IPR018484">
    <property type="entry name" value="FGGY_N"/>
</dbReference>
<keyword evidence="4 7" id="KW-0418">Kinase</keyword>
<dbReference type="Gene3D" id="3.30.420.40">
    <property type="match status" value="2"/>
</dbReference>
<organism evidence="10 11">
    <name type="scientific">Labrys miyagiensis</name>
    <dbReference type="NCBI Taxonomy" id="346912"/>
    <lineage>
        <taxon>Bacteria</taxon>
        <taxon>Pseudomonadati</taxon>
        <taxon>Pseudomonadota</taxon>
        <taxon>Alphaproteobacteria</taxon>
        <taxon>Hyphomicrobiales</taxon>
        <taxon>Xanthobacteraceae</taxon>
        <taxon>Labrys</taxon>
    </lineage>
</organism>
<comment type="caution">
    <text evidence="10">The sequence shown here is derived from an EMBL/GenBank/DDBJ whole genome shotgun (WGS) entry which is preliminary data.</text>
</comment>
<dbReference type="PANTHER" id="PTHR10196">
    <property type="entry name" value="SUGAR KINASE"/>
    <property type="match status" value="1"/>
</dbReference>
<dbReference type="Pfam" id="PF00370">
    <property type="entry name" value="FGGY_N"/>
    <property type="match status" value="1"/>
</dbReference>
<evidence type="ECO:0000256" key="7">
    <source>
        <dbReference type="RuleBase" id="RU003733"/>
    </source>
</evidence>
<gene>
    <name evidence="10" type="ORF">GCM10007874_37590</name>
</gene>
<dbReference type="GO" id="GO:0016301">
    <property type="term" value="F:kinase activity"/>
    <property type="evidence" value="ECO:0007669"/>
    <property type="project" value="UniProtKB-KW"/>
</dbReference>
<dbReference type="InterPro" id="IPR018483">
    <property type="entry name" value="Carb_kinase_FGGY_CS"/>
</dbReference>
<feature type="domain" description="Carbohydrate kinase FGGY C-terminal" evidence="9">
    <location>
        <begin position="179"/>
        <end position="365"/>
    </location>
</feature>
<keyword evidence="3" id="KW-0547">Nucleotide-binding</keyword>
<dbReference type="EMBL" id="BSPC01000034">
    <property type="protein sequence ID" value="GLS20742.1"/>
    <property type="molecule type" value="Genomic_DNA"/>
</dbReference>
<dbReference type="PANTHER" id="PTHR10196:SF69">
    <property type="entry name" value="GLYCEROL KINASE"/>
    <property type="match status" value="1"/>
</dbReference>
<dbReference type="InterPro" id="IPR043129">
    <property type="entry name" value="ATPase_NBD"/>
</dbReference>
<evidence type="ECO:0000256" key="5">
    <source>
        <dbReference type="ARBA" id="ARBA00022840"/>
    </source>
</evidence>
<keyword evidence="5" id="KW-0067">ATP-binding</keyword>
<evidence type="ECO:0000256" key="3">
    <source>
        <dbReference type="ARBA" id="ARBA00022741"/>
    </source>
</evidence>
<dbReference type="PROSITE" id="PS00933">
    <property type="entry name" value="FGGY_KINASES_1"/>
    <property type="match status" value="1"/>
</dbReference>
<accession>A0ABQ6CR58</accession>
<evidence type="ECO:0000256" key="4">
    <source>
        <dbReference type="ARBA" id="ARBA00022777"/>
    </source>
</evidence>
<keyword evidence="11" id="KW-1185">Reference proteome</keyword>
<dbReference type="PROSITE" id="PS00445">
    <property type="entry name" value="FGGY_KINASES_2"/>
    <property type="match status" value="1"/>
</dbReference>
<dbReference type="Proteomes" id="UP001156882">
    <property type="component" value="Unassembled WGS sequence"/>
</dbReference>
<comment type="similarity">
    <text evidence="1 7">Belongs to the FGGY kinase family.</text>
</comment>
<evidence type="ECO:0000256" key="1">
    <source>
        <dbReference type="ARBA" id="ARBA00009156"/>
    </source>
</evidence>
<dbReference type="SUPFAM" id="SSF53067">
    <property type="entry name" value="Actin-like ATPase domain"/>
    <property type="match status" value="2"/>
</dbReference>
<evidence type="ECO:0000259" key="8">
    <source>
        <dbReference type="Pfam" id="PF00370"/>
    </source>
</evidence>
<sequence length="416" mass="43955">MALANQGETVIAWDRVTKRALYHAIVWQDQRSQGRLDALPASTKAQVSALSGLPVDAYFSASKIAWLLEHVPAVGKAARDGRLGIGTSESFFIDRLTGQYVTDPTTASRTSLMNIADGRFDDGLCQIFGVPRDLLPKIVPTAGFFGVIRRRDRELPLVVSIVDQQAALFGHGCRTVGDAKITFGTGSFALALSGAAPILDRPGLVPTIAWQLPGEAPVYALDGGDYTAAAAVDWAISIGLAGSYEDFAFDDATPAITRGIAFVPALAGLAAPYWRRDVAASFVGLRQATAPADLRKAVLEGIAYRGAELIEALGGEGDGPVSIDGGLARNSYFVQFLADAMARPVCLQESAELTALGLAEMAYLASSLPVPERLGEPSRLIVPGPRSPAIRERRAYFQTAINLAAELASSQNAPAS</sequence>
<feature type="domain" description="Carbohydrate kinase FGGY N-terminal" evidence="8">
    <location>
        <begin position="2"/>
        <end position="170"/>
    </location>
</feature>
<evidence type="ECO:0000256" key="6">
    <source>
        <dbReference type="ARBA" id="ARBA00043149"/>
    </source>
</evidence>